<sequence length="138" mass="14067">MIAVLLLLALQAATSIDGLPIGGLPRQALPARGCAAYLFTTGTTRTFAAMAAPTSLRIAVNGKLVDLPRVAGQGAEVRGLAREGEYRVDGITARLSMTIVERQDLAQGAAVTEAVLTLERAGKDAVAVPLAGLVGCAA</sequence>
<dbReference type="RefSeq" id="WP_168134389.1">
    <property type="nucleotide sequence ID" value="NZ_JAAVJH010000005.1"/>
</dbReference>
<evidence type="ECO:0000313" key="1">
    <source>
        <dbReference type="EMBL" id="NJR78851.1"/>
    </source>
</evidence>
<dbReference type="Proteomes" id="UP000732399">
    <property type="component" value="Unassembled WGS sequence"/>
</dbReference>
<organism evidence="1 2">
    <name type="scientific">Sphingomonas corticis</name>
    <dbReference type="NCBI Taxonomy" id="2722791"/>
    <lineage>
        <taxon>Bacteria</taxon>
        <taxon>Pseudomonadati</taxon>
        <taxon>Pseudomonadota</taxon>
        <taxon>Alphaproteobacteria</taxon>
        <taxon>Sphingomonadales</taxon>
        <taxon>Sphingomonadaceae</taxon>
        <taxon>Sphingomonas</taxon>
    </lineage>
</organism>
<reference evidence="1 2" key="1">
    <citation type="submission" date="2020-03" db="EMBL/GenBank/DDBJ databases">
        <authorList>
            <person name="Wang L."/>
            <person name="He N."/>
            <person name="Li Y."/>
            <person name="Fang Y."/>
            <person name="Zhang F."/>
        </authorList>
    </citation>
    <scope>NUCLEOTIDE SEQUENCE [LARGE SCALE GENOMIC DNA]</scope>
    <source>
        <strain evidence="1 2">36D10-4-7</strain>
    </source>
</reference>
<protein>
    <submittedName>
        <fullName evidence="1">Uncharacterized protein</fullName>
    </submittedName>
</protein>
<accession>A0ABX1CPV0</accession>
<dbReference type="EMBL" id="JAAVJH010000005">
    <property type="protein sequence ID" value="NJR78851.1"/>
    <property type="molecule type" value="Genomic_DNA"/>
</dbReference>
<keyword evidence="2" id="KW-1185">Reference proteome</keyword>
<evidence type="ECO:0000313" key="2">
    <source>
        <dbReference type="Proteomes" id="UP000732399"/>
    </source>
</evidence>
<name>A0ABX1CPV0_9SPHN</name>
<comment type="caution">
    <text evidence="1">The sequence shown here is derived from an EMBL/GenBank/DDBJ whole genome shotgun (WGS) entry which is preliminary data.</text>
</comment>
<proteinExistence type="predicted"/>
<gene>
    <name evidence="1" type="ORF">HBH26_09650</name>
</gene>